<gene>
    <name evidence="3" type="ORF">GCM10008932_17240</name>
</gene>
<dbReference type="RefSeq" id="WP_343755720.1">
    <property type="nucleotide sequence ID" value="NZ_BAAACW010000110.1"/>
</dbReference>
<protein>
    <submittedName>
        <fullName evidence="3">Amidase</fullName>
    </submittedName>
</protein>
<dbReference type="Pfam" id="PF01425">
    <property type="entry name" value="Amidase"/>
    <property type="match status" value="1"/>
</dbReference>
<feature type="domain" description="Amidase" evidence="2">
    <location>
        <begin position="25"/>
        <end position="438"/>
    </location>
</feature>
<evidence type="ECO:0000256" key="1">
    <source>
        <dbReference type="ARBA" id="ARBA00009199"/>
    </source>
</evidence>
<evidence type="ECO:0000259" key="2">
    <source>
        <dbReference type="Pfam" id="PF01425"/>
    </source>
</evidence>
<proteinExistence type="inferred from homology"/>
<evidence type="ECO:0000313" key="4">
    <source>
        <dbReference type="Proteomes" id="UP001501166"/>
    </source>
</evidence>
<comment type="similarity">
    <text evidence="1">Belongs to the amidase family.</text>
</comment>
<sequence>MNDLVYLPLSELQHVIKNKELSPVELLESVISHITKKDPDVNAYITYTFESAIEKANEAERDIMKGLYKGPLHGVPIGLKDIIHFKGTYTTSGSQLFANRLSKEDADVVNRLNDSGAIIIGKENMHSLAYGSTGDVSHFGPIKNPFNFEKIAGGSSSGSAAGVSSYFSYGSIGSDTGGSIRIPAALCGVVGMKPTFGLISRVGVESLVPTLDTLGPITRTVEDNALLLDAIARSDSIDFASFTGKEHSLKVIGVPKRFFFDIIEPEIKSHFEKLVRNLVAAGYKIKQIEIPHMEAFNKANSIIFAAEVYESLKKEMDSQSDFIEEEIRLRILEGQRIKASEYTSMCKVKKQAIETFTTILKQVDVIMTPTVPAFPSDLNQRQIEIDEETYHIRSVYSRLVKASNLTGFPAMAVPSGKSREGYAHSVQLIGLPFQEKKLYNLASVIEQLS</sequence>
<accession>A0ABN0XJB1</accession>
<dbReference type="Proteomes" id="UP001501166">
    <property type="component" value="Unassembled WGS sequence"/>
</dbReference>
<dbReference type="InterPro" id="IPR023631">
    <property type="entry name" value="Amidase_dom"/>
</dbReference>
<dbReference type="PROSITE" id="PS00571">
    <property type="entry name" value="AMIDASES"/>
    <property type="match status" value="1"/>
</dbReference>
<organism evidence="3 4">
    <name type="scientific">Alkalibacterium iburiense</name>
    <dbReference type="NCBI Taxonomy" id="290589"/>
    <lineage>
        <taxon>Bacteria</taxon>
        <taxon>Bacillati</taxon>
        <taxon>Bacillota</taxon>
        <taxon>Bacilli</taxon>
        <taxon>Lactobacillales</taxon>
        <taxon>Carnobacteriaceae</taxon>
        <taxon>Alkalibacterium</taxon>
    </lineage>
</organism>
<dbReference type="InterPro" id="IPR020556">
    <property type="entry name" value="Amidase_CS"/>
</dbReference>
<dbReference type="InterPro" id="IPR000120">
    <property type="entry name" value="Amidase"/>
</dbReference>
<evidence type="ECO:0000313" key="3">
    <source>
        <dbReference type="EMBL" id="GAA0365612.1"/>
    </source>
</evidence>
<name>A0ABN0XJB1_9LACT</name>
<dbReference type="PANTHER" id="PTHR11895:SF7">
    <property type="entry name" value="GLUTAMYL-TRNA(GLN) AMIDOTRANSFERASE SUBUNIT A, MITOCHONDRIAL"/>
    <property type="match status" value="1"/>
</dbReference>
<reference evidence="3 4" key="1">
    <citation type="journal article" date="2019" name="Int. J. Syst. Evol. Microbiol.">
        <title>The Global Catalogue of Microorganisms (GCM) 10K type strain sequencing project: providing services to taxonomists for standard genome sequencing and annotation.</title>
        <authorList>
            <consortium name="The Broad Institute Genomics Platform"/>
            <consortium name="The Broad Institute Genome Sequencing Center for Infectious Disease"/>
            <person name="Wu L."/>
            <person name="Ma J."/>
        </authorList>
    </citation>
    <scope>NUCLEOTIDE SEQUENCE [LARGE SCALE GENOMIC DNA]</scope>
    <source>
        <strain evidence="3 4">JCM 12662</strain>
    </source>
</reference>
<keyword evidence="4" id="KW-1185">Reference proteome</keyword>
<dbReference type="Gene3D" id="3.90.1300.10">
    <property type="entry name" value="Amidase signature (AS) domain"/>
    <property type="match status" value="1"/>
</dbReference>
<dbReference type="SUPFAM" id="SSF75304">
    <property type="entry name" value="Amidase signature (AS) enzymes"/>
    <property type="match status" value="1"/>
</dbReference>
<dbReference type="InterPro" id="IPR036928">
    <property type="entry name" value="AS_sf"/>
</dbReference>
<comment type="caution">
    <text evidence="3">The sequence shown here is derived from an EMBL/GenBank/DDBJ whole genome shotgun (WGS) entry which is preliminary data.</text>
</comment>
<dbReference type="PANTHER" id="PTHR11895">
    <property type="entry name" value="TRANSAMIDASE"/>
    <property type="match status" value="1"/>
</dbReference>
<dbReference type="EMBL" id="BAAACW010000110">
    <property type="protein sequence ID" value="GAA0365612.1"/>
    <property type="molecule type" value="Genomic_DNA"/>
</dbReference>